<comment type="similarity">
    <text evidence="2 15">Belongs to the FPG family.</text>
</comment>
<keyword evidence="9 15" id="KW-0238">DNA-binding</keyword>
<dbReference type="InterPro" id="IPR010663">
    <property type="entry name" value="Znf_FPG/IleRS"/>
</dbReference>
<dbReference type="InterPro" id="IPR035937">
    <property type="entry name" value="FPG_N"/>
</dbReference>
<dbReference type="GO" id="GO:0003684">
    <property type="term" value="F:damaged DNA binding"/>
    <property type="evidence" value="ECO:0007669"/>
    <property type="project" value="InterPro"/>
</dbReference>
<dbReference type="HAMAP" id="MF_00103">
    <property type="entry name" value="Fapy_DNA_glycosyl"/>
    <property type="match status" value="1"/>
</dbReference>
<feature type="binding site" evidence="15">
    <location>
        <position position="108"/>
    </location>
    <ligand>
        <name>DNA</name>
        <dbReference type="ChEBI" id="CHEBI:16991"/>
    </ligand>
</feature>
<dbReference type="PANTHER" id="PTHR22993:SF9">
    <property type="entry name" value="FORMAMIDOPYRIMIDINE-DNA GLYCOSYLASE"/>
    <property type="match status" value="1"/>
</dbReference>
<dbReference type="InterPro" id="IPR020629">
    <property type="entry name" value="FPG_Glyclase"/>
</dbReference>
<feature type="domain" description="FPG-type" evidence="16">
    <location>
        <begin position="235"/>
        <end position="269"/>
    </location>
</feature>
<keyword evidence="12 15" id="KW-0511">Multifunctional enzyme</keyword>
<dbReference type="FunFam" id="1.10.8.50:FF:000003">
    <property type="entry name" value="Formamidopyrimidine-DNA glycosylase"/>
    <property type="match status" value="1"/>
</dbReference>
<evidence type="ECO:0000256" key="10">
    <source>
        <dbReference type="ARBA" id="ARBA00023204"/>
    </source>
</evidence>
<dbReference type="Gene3D" id="1.10.8.50">
    <property type="match status" value="1"/>
</dbReference>
<keyword evidence="19" id="KW-1185">Reference proteome</keyword>
<dbReference type="NCBIfam" id="NF002211">
    <property type="entry name" value="PRK01103.1"/>
    <property type="match status" value="1"/>
</dbReference>
<comment type="function">
    <text evidence="15">Involved in base excision repair of DNA damaged by oxidation or by mutagenic agents. Acts as DNA glycosylase that recognizes and removes damaged bases. Has a preference for oxidized purines, such as 7,8-dihydro-8-oxoguanine (8-oxoG). Has AP (apurinic/apyrimidinic) lyase activity and introduces nicks in the DNA strand. Cleaves the DNA backbone by beta-delta elimination to generate a single-strand break at the site of the removed base with both 3'- and 5'-phosphates.</text>
</comment>
<dbReference type="SUPFAM" id="SSF46946">
    <property type="entry name" value="S13-like H2TH domain"/>
    <property type="match status" value="1"/>
</dbReference>
<dbReference type="Proteomes" id="UP000256329">
    <property type="component" value="Unassembled WGS sequence"/>
</dbReference>
<evidence type="ECO:0000256" key="2">
    <source>
        <dbReference type="ARBA" id="ARBA00009409"/>
    </source>
</evidence>
<dbReference type="Gene3D" id="3.20.190.10">
    <property type="entry name" value="MutM-like, N-terminal"/>
    <property type="match status" value="1"/>
</dbReference>
<dbReference type="SUPFAM" id="SSF57716">
    <property type="entry name" value="Glucocorticoid receptor-like (DNA-binding domain)"/>
    <property type="match status" value="1"/>
</dbReference>
<evidence type="ECO:0000256" key="1">
    <source>
        <dbReference type="ARBA" id="ARBA00001668"/>
    </source>
</evidence>
<dbReference type="GO" id="GO:0006284">
    <property type="term" value="P:base-excision repair"/>
    <property type="evidence" value="ECO:0007669"/>
    <property type="project" value="InterPro"/>
</dbReference>
<dbReference type="InterPro" id="IPR015887">
    <property type="entry name" value="DNA_glyclase_Znf_dom_DNA_BS"/>
</dbReference>
<keyword evidence="5 15" id="KW-0227">DNA damage</keyword>
<comment type="cofactor">
    <cofactor evidence="15">
        <name>Zn(2+)</name>
        <dbReference type="ChEBI" id="CHEBI:29105"/>
    </cofactor>
    <text evidence="15">Binds 1 zinc ion per subunit.</text>
</comment>
<evidence type="ECO:0000313" key="18">
    <source>
        <dbReference type="EMBL" id="RDV83555.1"/>
    </source>
</evidence>
<evidence type="ECO:0000313" key="19">
    <source>
        <dbReference type="Proteomes" id="UP000256329"/>
    </source>
</evidence>
<comment type="subunit">
    <text evidence="3 15">Monomer.</text>
</comment>
<keyword evidence="4 15" id="KW-0479">Metal-binding</keyword>
<dbReference type="GO" id="GO:0034039">
    <property type="term" value="F:8-oxo-7,8-dihydroguanine DNA N-glycosylase activity"/>
    <property type="evidence" value="ECO:0007669"/>
    <property type="project" value="TreeGrafter"/>
</dbReference>
<comment type="catalytic activity">
    <reaction evidence="1 15">
        <text>Hydrolysis of DNA containing ring-opened 7-methylguanine residues, releasing 2,6-diamino-4-hydroxy-5-(N-methyl)formamidopyrimidine.</text>
        <dbReference type="EC" id="3.2.2.23"/>
    </reaction>
</comment>
<dbReference type="AlphaFoldDB" id="A0A3D8P3T6"/>
<name>A0A3D8P3T6_9THEO</name>
<dbReference type="InterPro" id="IPR015886">
    <property type="entry name" value="H2TH_FPG"/>
</dbReference>
<dbReference type="Pfam" id="PF01149">
    <property type="entry name" value="Fapy_DNA_glyco"/>
    <property type="match status" value="1"/>
</dbReference>
<evidence type="ECO:0000256" key="8">
    <source>
        <dbReference type="ARBA" id="ARBA00022833"/>
    </source>
</evidence>
<dbReference type="PROSITE" id="PS51068">
    <property type="entry name" value="FPG_CAT"/>
    <property type="match status" value="1"/>
</dbReference>
<comment type="caution">
    <text evidence="18">The sequence shown here is derived from an EMBL/GenBank/DDBJ whole genome shotgun (WGS) entry which is preliminary data.</text>
</comment>
<gene>
    <name evidence="15 18" type="primary">mutM</name>
    <name evidence="15" type="synonym">fpg</name>
    <name evidence="18" type="ORF">DXX99_04450</name>
</gene>
<evidence type="ECO:0000256" key="9">
    <source>
        <dbReference type="ARBA" id="ARBA00023125"/>
    </source>
</evidence>
<feature type="active site" description="Proton donor; for beta-elimination activity" evidence="15">
    <location>
        <position position="57"/>
    </location>
</feature>
<evidence type="ECO:0000256" key="14">
    <source>
        <dbReference type="ARBA" id="ARBA00044632"/>
    </source>
</evidence>
<dbReference type="SUPFAM" id="SSF81624">
    <property type="entry name" value="N-terminal domain of MutM-like DNA repair proteins"/>
    <property type="match status" value="1"/>
</dbReference>
<comment type="caution">
    <text evidence="15">Lacks conserved residue(s) required for the propagation of feature annotation.</text>
</comment>
<evidence type="ECO:0000256" key="13">
    <source>
        <dbReference type="ARBA" id="ARBA00023295"/>
    </source>
</evidence>
<dbReference type="GO" id="GO:0003690">
    <property type="term" value="F:double-stranded DNA binding"/>
    <property type="evidence" value="ECO:0007669"/>
    <property type="project" value="UniProtKB-ARBA"/>
</dbReference>
<evidence type="ECO:0000259" key="16">
    <source>
        <dbReference type="PROSITE" id="PS51066"/>
    </source>
</evidence>
<keyword evidence="6 15" id="KW-0863">Zinc-finger</keyword>
<dbReference type="SMART" id="SM01232">
    <property type="entry name" value="H2TH"/>
    <property type="match status" value="1"/>
</dbReference>
<feature type="active site" description="Proton donor" evidence="15">
    <location>
        <position position="3"/>
    </location>
</feature>
<dbReference type="GO" id="GO:0140078">
    <property type="term" value="F:class I DNA-(apurinic or apyrimidinic site) endonuclease activity"/>
    <property type="evidence" value="ECO:0007669"/>
    <property type="project" value="UniProtKB-EC"/>
</dbReference>
<dbReference type="InterPro" id="IPR012319">
    <property type="entry name" value="FPG_cat"/>
</dbReference>
<feature type="active site" description="Proton donor; for delta-elimination activity" evidence="15">
    <location>
        <position position="259"/>
    </location>
</feature>
<sequence length="269" mass="30060">MPELPEVETIRRQLVEKVVGARIKKVEVRLAKVMKNSTSGTELLEGKAITGVFRRGKWLWLALEGDWALAFHLGMTGQLVWEGKGELPPHTHLLIELDRGRLRFTDFRQFGRVRLGKSKEIRDYLEEKLGPEPLSPIFSASYLENVLAKSRRPVKALLLDQKAVAGLGNIYTDEALFLAGIDPRRPACTLAEDEVKKLHEAIQKVLAEGIAHRGTSIRNYVDATGVAGEHGLFLHVYGRGGQPCLRCGTLIKKIKLCGRGTHFCPHCQR</sequence>
<keyword evidence="11 15" id="KW-0456">Lyase</keyword>
<dbReference type="PANTHER" id="PTHR22993">
    <property type="entry name" value="FORMAMIDOPYRIMIDINE-DNA GLYCOSYLASE"/>
    <property type="match status" value="1"/>
</dbReference>
<evidence type="ECO:0000256" key="3">
    <source>
        <dbReference type="ARBA" id="ARBA00011245"/>
    </source>
</evidence>
<feature type="binding site" evidence="15">
    <location>
        <position position="90"/>
    </location>
    <ligand>
        <name>DNA</name>
        <dbReference type="ChEBI" id="CHEBI:16991"/>
    </ligand>
</feature>
<evidence type="ECO:0000256" key="7">
    <source>
        <dbReference type="ARBA" id="ARBA00022801"/>
    </source>
</evidence>
<comment type="catalytic activity">
    <reaction evidence="14 15">
        <text>2'-deoxyribonucleotide-(2'-deoxyribose 5'-phosphate)-2'-deoxyribonucleotide-DNA = a 3'-end 2'-deoxyribonucleotide-(2,3-dehydro-2,3-deoxyribose 5'-phosphate)-DNA + a 5'-end 5'-phospho-2'-deoxyribonucleoside-DNA + H(+)</text>
        <dbReference type="Rhea" id="RHEA:66592"/>
        <dbReference type="Rhea" id="RHEA-COMP:13180"/>
        <dbReference type="Rhea" id="RHEA-COMP:16897"/>
        <dbReference type="Rhea" id="RHEA-COMP:17067"/>
        <dbReference type="ChEBI" id="CHEBI:15378"/>
        <dbReference type="ChEBI" id="CHEBI:136412"/>
        <dbReference type="ChEBI" id="CHEBI:157695"/>
        <dbReference type="ChEBI" id="CHEBI:167181"/>
        <dbReference type="EC" id="4.2.99.18"/>
    </reaction>
</comment>
<evidence type="ECO:0000256" key="4">
    <source>
        <dbReference type="ARBA" id="ARBA00022723"/>
    </source>
</evidence>
<reference evidence="18 19" key="1">
    <citation type="submission" date="2018-08" db="EMBL/GenBank/DDBJ databases">
        <title>Form III RuBisCO-mediated autotrophy in Thermodesulfobium bacteria.</title>
        <authorList>
            <person name="Toshchakov S.V."/>
            <person name="Kublanov I.V."/>
            <person name="Frolov E."/>
            <person name="Bonch-Osmolovskaya E.A."/>
            <person name="Tourova T.P."/>
            <person name="Chernych N.A."/>
            <person name="Lebedinsky A.V."/>
        </authorList>
    </citation>
    <scope>NUCLEOTIDE SEQUENCE [LARGE SCALE GENOMIC DNA]</scope>
    <source>
        <strain evidence="18 19">SR</strain>
    </source>
</reference>
<protein>
    <recommendedName>
        <fullName evidence="15">Formamidopyrimidine-DNA glycosylase</fullName>
        <shortName evidence="15">Fapy-DNA glycosylase</shortName>
        <ecNumber evidence="15">3.2.2.23</ecNumber>
    </recommendedName>
    <alternativeName>
        <fullName evidence="15">DNA-(apurinic or apyrimidinic site) lyase MutM</fullName>
        <shortName evidence="15">AP lyase MutM</shortName>
        <ecNumber evidence="15">4.2.99.18</ecNumber>
    </alternativeName>
</protein>
<dbReference type="SMART" id="SM00898">
    <property type="entry name" value="Fapy_DNA_glyco"/>
    <property type="match status" value="1"/>
</dbReference>
<evidence type="ECO:0000256" key="6">
    <source>
        <dbReference type="ARBA" id="ARBA00022771"/>
    </source>
</evidence>
<dbReference type="OrthoDB" id="9800855at2"/>
<keyword evidence="8 15" id="KW-0862">Zinc</keyword>
<evidence type="ECO:0000256" key="15">
    <source>
        <dbReference type="HAMAP-Rule" id="MF_00103"/>
    </source>
</evidence>
<dbReference type="GO" id="GO:0008270">
    <property type="term" value="F:zinc ion binding"/>
    <property type="evidence" value="ECO:0007669"/>
    <property type="project" value="UniProtKB-UniRule"/>
</dbReference>
<evidence type="ECO:0000256" key="5">
    <source>
        <dbReference type="ARBA" id="ARBA00022763"/>
    </source>
</evidence>
<dbReference type="PROSITE" id="PS01242">
    <property type="entry name" value="ZF_FPG_1"/>
    <property type="match status" value="1"/>
</dbReference>
<dbReference type="CDD" id="cd08966">
    <property type="entry name" value="EcFpg-like_N"/>
    <property type="match status" value="1"/>
</dbReference>
<keyword evidence="7 15" id="KW-0378">Hydrolase</keyword>
<dbReference type="EC" id="4.2.99.18" evidence="15"/>
<dbReference type="Pfam" id="PF06827">
    <property type="entry name" value="zf-FPG_IleRS"/>
    <property type="match status" value="1"/>
</dbReference>
<accession>A0A3D8P3T6</accession>
<dbReference type="PROSITE" id="PS51066">
    <property type="entry name" value="ZF_FPG_2"/>
    <property type="match status" value="1"/>
</dbReference>
<dbReference type="EMBL" id="QSLN01000004">
    <property type="protein sequence ID" value="RDV83555.1"/>
    <property type="molecule type" value="Genomic_DNA"/>
</dbReference>
<proteinExistence type="inferred from homology"/>
<feature type="domain" description="Formamidopyrimidine-DNA glycosylase catalytic" evidence="17">
    <location>
        <begin position="2"/>
        <end position="111"/>
    </location>
</feature>
<feature type="active site" description="Schiff-base intermediate with DNA" evidence="15">
    <location>
        <position position="2"/>
    </location>
</feature>
<dbReference type="EC" id="3.2.2.23" evidence="15"/>
<evidence type="ECO:0000256" key="11">
    <source>
        <dbReference type="ARBA" id="ARBA00023239"/>
    </source>
</evidence>
<organism evidence="18 19">
    <name type="scientific">Ammonifex thiophilus</name>
    <dbReference type="NCBI Taxonomy" id="444093"/>
    <lineage>
        <taxon>Bacteria</taxon>
        <taxon>Bacillati</taxon>
        <taxon>Bacillota</taxon>
        <taxon>Clostridia</taxon>
        <taxon>Thermoanaerobacterales</taxon>
        <taxon>Thermoanaerobacteraceae</taxon>
        <taxon>Ammonifex</taxon>
    </lineage>
</organism>
<dbReference type="InterPro" id="IPR000214">
    <property type="entry name" value="Znf_DNA_glyclase/AP_lyase"/>
</dbReference>
<dbReference type="InterPro" id="IPR010979">
    <property type="entry name" value="Ribosomal_uS13-like_H2TH"/>
</dbReference>
<evidence type="ECO:0000259" key="17">
    <source>
        <dbReference type="PROSITE" id="PS51068"/>
    </source>
</evidence>
<keyword evidence="13 15" id="KW-0326">Glycosidase</keyword>
<keyword evidence="10 15" id="KW-0234">DNA repair</keyword>
<dbReference type="Pfam" id="PF06831">
    <property type="entry name" value="H2TH"/>
    <property type="match status" value="1"/>
</dbReference>
<dbReference type="NCBIfam" id="TIGR00577">
    <property type="entry name" value="fpg"/>
    <property type="match status" value="1"/>
</dbReference>
<evidence type="ECO:0000256" key="12">
    <source>
        <dbReference type="ARBA" id="ARBA00023268"/>
    </source>
</evidence>